<keyword evidence="1" id="KW-0812">Transmembrane</keyword>
<name>A0A399F0Y3_9DEIN</name>
<protein>
    <submittedName>
        <fullName evidence="2">Uncharacterized protein</fullName>
    </submittedName>
</protein>
<dbReference type="Proteomes" id="UP000265341">
    <property type="component" value="Unassembled WGS sequence"/>
</dbReference>
<evidence type="ECO:0000313" key="3">
    <source>
        <dbReference type="Proteomes" id="UP000265341"/>
    </source>
</evidence>
<dbReference type="OrthoDB" id="34608at2"/>
<dbReference type="RefSeq" id="WP_119275720.1">
    <property type="nucleotide sequence ID" value="NZ_QWLA01000003.1"/>
</dbReference>
<dbReference type="EMBL" id="QWLA01000003">
    <property type="protein sequence ID" value="RIH89465.1"/>
    <property type="molecule type" value="Genomic_DNA"/>
</dbReference>
<feature type="transmembrane region" description="Helical" evidence="1">
    <location>
        <begin position="51"/>
        <end position="72"/>
    </location>
</feature>
<comment type="caution">
    <text evidence="2">The sequence shown here is derived from an EMBL/GenBank/DDBJ whole genome shotgun (WGS) entry which is preliminary data.</text>
</comment>
<evidence type="ECO:0000256" key="1">
    <source>
        <dbReference type="SAM" id="Phobius"/>
    </source>
</evidence>
<dbReference type="AlphaFoldDB" id="A0A399F0Y3"/>
<feature type="transmembrane region" description="Helical" evidence="1">
    <location>
        <begin position="12"/>
        <end position="31"/>
    </location>
</feature>
<sequence length="73" mass="7980">MERLEGLSDLDPVRLVVLLTVFCGGVLLVALSRALLGRTRFFRYLQEGPPWLALALSAGILVLIFVLAGWLIG</sequence>
<organism evidence="2 3">
    <name type="scientific">Calidithermus roseus</name>
    <dbReference type="NCBI Taxonomy" id="1644118"/>
    <lineage>
        <taxon>Bacteria</taxon>
        <taxon>Thermotogati</taxon>
        <taxon>Deinococcota</taxon>
        <taxon>Deinococci</taxon>
        <taxon>Thermales</taxon>
        <taxon>Thermaceae</taxon>
        <taxon>Calidithermus</taxon>
    </lineage>
</organism>
<reference evidence="2 3" key="1">
    <citation type="submission" date="2018-08" db="EMBL/GenBank/DDBJ databases">
        <title>Meiothermus roseus NBRC 110900 genome sequencing project.</title>
        <authorList>
            <person name="Da Costa M.S."/>
            <person name="Albuquerque L."/>
            <person name="Raposo P."/>
            <person name="Froufe H.J.C."/>
            <person name="Barroso C.S."/>
            <person name="Egas C."/>
        </authorList>
    </citation>
    <scope>NUCLEOTIDE SEQUENCE [LARGE SCALE GENOMIC DNA]</scope>
    <source>
        <strain evidence="2 3">NBRC 110900</strain>
    </source>
</reference>
<proteinExistence type="predicted"/>
<keyword evidence="1" id="KW-0472">Membrane</keyword>
<keyword evidence="1" id="KW-1133">Transmembrane helix</keyword>
<gene>
    <name evidence="2" type="ORF">Mrose_00366</name>
</gene>
<accession>A0A399F0Y3</accession>
<keyword evidence="3" id="KW-1185">Reference proteome</keyword>
<evidence type="ECO:0000313" key="2">
    <source>
        <dbReference type="EMBL" id="RIH89465.1"/>
    </source>
</evidence>